<dbReference type="Proteomes" id="UP001320148">
    <property type="component" value="Chromosome"/>
</dbReference>
<reference evidence="1 2" key="1">
    <citation type="submission" date="2021-02" db="EMBL/GenBank/DDBJ databases">
        <title>Complete genome of Desulfoluna sp. strain ASN36.</title>
        <authorList>
            <person name="Takahashi A."/>
            <person name="Kojima H."/>
            <person name="Fukui M."/>
        </authorList>
    </citation>
    <scope>NUCLEOTIDE SEQUENCE [LARGE SCALE GENOMIC DNA]</scope>
    <source>
        <strain evidence="1 2">ASN36</strain>
    </source>
</reference>
<keyword evidence="2" id="KW-1185">Reference proteome</keyword>
<name>A0ABN6EZK3_9BACT</name>
<sequence length="60" mass="6565">MYVIIPTLTVNAKIISVFKLWIPALSIYATATITNVQTNGDLIATMYLLSLKLIKLLAIG</sequence>
<evidence type="ECO:0000313" key="2">
    <source>
        <dbReference type="Proteomes" id="UP001320148"/>
    </source>
</evidence>
<protein>
    <submittedName>
        <fullName evidence="1">Uncharacterized protein</fullName>
    </submittedName>
</protein>
<accession>A0ABN6EZK3</accession>
<evidence type="ECO:0000313" key="1">
    <source>
        <dbReference type="EMBL" id="BCS94667.1"/>
    </source>
</evidence>
<organism evidence="1 2">
    <name type="scientific">Desulfoluna limicola</name>
    <dbReference type="NCBI Taxonomy" id="2810562"/>
    <lineage>
        <taxon>Bacteria</taxon>
        <taxon>Pseudomonadati</taxon>
        <taxon>Thermodesulfobacteriota</taxon>
        <taxon>Desulfobacteria</taxon>
        <taxon>Desulfobacterales</taxon>
        <taxon>Desulfolunaceae</taxon>
        <taxon>Desulfoluna</taxon>
    </lineage>
</organism>
<proteinExistence type="predicted"/>
<gene>
    <name evidence="1" type="ORF">DSLASN_02990</name>
</gene>
<dbReference type="EMBL" id="AP024488">
    <property type="protein sequence ID" value="BCS94667.1"/>
    <property type="molecule type" value="Genomic_DNA"/>
</dbReference>